<dbReference type="RefSeq" id="XP_034249134.1">
    <property type="nucleotide sequence ID" value="XM_034393243.1"/>
</dbReference>
<keyword evidence="6" id="KW-0732">Signal</keyword>
<proteinExistence type="inferred from homology"/>
<dbReference type="InterPro" id="IPR023796">
    <property type="entry name" value="Serpin_dom"/>
</dbReference>
<dbReference type="PANTHER" id="PTHR11461">
    <property type="entry name" value="SERINE PROTEASE INHIBITOR, SERPIN"/>
    <property type="match status" value="1"/>
</dbReference>
<dbReference type="InParanoid" id="A0A6P8ZVG9"/>
<dbReference type="FunCoup" id="A0A6P8ZVG9">
    <property type="interactions" value="93"/>
</dbReference>
<name>A0A6P8ZVG9_THRPL</name>
<protein>
    <submittedName>
        <fullName evidence="9">Serine protease inhibitor 42Dd-like</fullName>
    </submittedName>
</protein>
<feature type="domain" description="Serpin" evidence="7">
    <location>
        <begin position="51"/>
        <end position="421"/>
    </location>
</feature>
<dbReference type="GO" id="GO:0004867">
    <property type="term" value="F:serine-type endopeptidase inhibitor activity"/>
    <property type="evidence" value="ECO:0007669"/>
    <property type="project" value="UniProtKB-KW"/>
</dbReference>
<dbReference type="InterPro" id="IPR000215">
    <property type="entry name" value="Serpin_fam"/>
</dbReference>
<dbReference type="KEGG" id="tpal:117650001"/>
<dbReference type="AlphaFoldDB" id="A0A6P8ZVG9"/>
<dbReference type="Pfam" id="PF00079">
    <property type="entry name" value="Serpin"/>
    <property type="match status" value="1"/>
</dbReference>
<dbReference type="SMART" id="SM00093">
    <property type="entry name" value="SERPIN"/>
    <property type="match status" value="1"/>
</dbReference>
<feature type="compositionally biased region" description="Polar residues" evidence="5">
    <location>
        <begin position="445"/>
        <end position="463"/>
    </location>
</feature>
<gene>
    <name evidence="9" type="primary">LOC117650001</name>
</gene>
<keyword evidence="8" id="KW-1185">Reference proteome</keyword>
<dbReference type="InterPro" id="IPR042185">
    <property type="entry name" value="Serpin_sf_2"/>
</dbReference>
<feature type="region of interest" description="Disordered" evidence="5">
    <location>
        <begin position="437"/>
        <end position="477"/>
    </location>
</feature>
<dbReference type="Proteomes" id="UP000515158">
    <property type="component" value="Unplaced"/>
</dbReference>
<evidence type="ECO:0000256" key="6">
    <source>
        <dbReference type="SAM" id="SignalP"/>
    </source>
</evidence>
<evidence type="ECO:0000259" key="7">
    <source>
        <dbReference type="SMART" id="SM00093"/>
    </source>
</evidence>
<feature type="signal peptide" evidence="6">
    <location>
        <begin position="1"/>
        <end position="20"/>
    </location>
</feature>
<dbReference type="GO" id="GO:0005615">
    <property type="term" value="C:extracellular space"/>
    <property type="evidence" value="ECO:0007669"/>
    <property type="project" value="InterPro"/>
</dbReference>
<dbReference type="Gene3D" id="2.30.39.10">
    <property type="entry name" value="Alpha-1-antitrypsin, domain 1"/>
    <property type="match status" value="1"/>
</dbReference>
<accession>A0A6P8ZVG9</accession>
<evidence type="ECO:0000256" key="1">
    <source>
        <dbReference type="ARBA" id="ARBA00009500"/>
    </source>
</evidence>
<evidence type="ECO:0000313" key="8">
    <source>
        <dbReference type="Proteomes" id="UP000515158"/>
    </source>
</evidence>
<evidence type="ECO:0000256" key="3">
    <source>
        <dbReference type="ARBA" id="ARBA00022900"/>
    </source>
</evidence>
<dbReference type="InterPro" id="IPR042178">
    <property type="entry name" value="Serpin_sf_1"/>
</dbReference>
<dbReference type="SUPFAM" id="SSF56574">
    <property type="entry name" value="Serpins"/>
    <property type="match status" value="1"/>
</dbReference>
<sequence length="477" mass="52239">MKLELLLAVVFLSGWSLCIPQRRVSHYGHQALLRQAPKGELPVDKFNFIDIELLQLTAESEAGNVVLSPASVKTTLSMLWEGAEGRTAQEIGSALRLHGRSRDKQEQQLHQYQQNLTVPAAQGEQPSSTLNVASQVFYNNHVTINPAYSDALANYGARTQAVNMSDPALAAATINKWVSTATHGHLPSLVEPDSLSDNPVMMLANAVFFQGTWQVAFDPLLTQESCFYASASEPCHKVQMMETMGSFRSKLIHELEATLLEMPYNDGRFSMLILLPERRDGMQELMRNIVFANLLHVLNSDLEDSEYVVSIPKFSIEYSTDLVPVLNKLRVVDVFSPAANLSRMLKQDATTRVEPAVSNVFHKSKIVVNEEGAIASGATGALVVPLMGGPQPKFRADHPFLFFIRDVKTGGFLFAGRVSRPEAADVAQPEMPAVLLSEMKESATAGPSSATSKRSNAAAAQQNVKDDINFPTNGSRD</sequence>
<evidence type="ECO:0000256" key="2">
    <source>
        <dbReference type="ARBA" id="ARBA00022690"/>
    </source>
</evidence>
<evidence type="ECO:0000313" key="9">
    <source>
        <dbReference type="RefSeq" id="XP_034249134.1"/>
    </source>
</evidence>
<dbReference type="InterPro" id="IPR023795">
    <property type="entry name" value="Serpin_CS"/>
</dbReference>
<keyword evidence="2 9" id="KW-0646">Protease inhibitor</keyword>
<comment type="similarity">
    <text evidence="1 4">Belongs to the serpin family.</text>
</comment>
<evidence type="ECO:0000256" key="4">
    <source>
        <dbReference type="RuleBase" id="RU000411"/>
    </source>
</evidence>
<dbReference type="OrthoDB" id="9518664at2759"/>
<reference evidence="9" key="1">
    <citation type="submission" date="2025-08" db="UniProtKB">
        <authorList>
            <consortium name="RefSeq"/>
        </authorList>
    </citation>
    <scope>IDENTIFICATION</scope>
    <source>
        <tissue evidence="9">Total insect</tissue>
    </source>
</reference>
<dbReference type="Gene3D" id="3.30.497.10">
    <property type="entry name" value="Antithrombin, subunit I, domain 2"/>
    <property type="match status" value="1"/>
</dbReference>
<dbReference type="PROSITE" id="PS00284">
    <property type="entry name" value="SERPIN"/>
    <property type="match status" value="1"/>
</dbReference>
<organism evidence="9">
    <name type="scientific">Thrips palmi</name>
    <name type="common">Melon thrips</name>
    <dbReference type="NCBI Taxonomy" id="161013"/>
    <lineage>
        <taxon>Eukaryota</taxon>
        <taxon>Metazoa</taxon>
        <taxon>Ecdysozoa</taxon>
        <taxon>Arthropoda</taxon>
        <taxon>Hexapoda</taxon>
        <taxon>Insecta</taxon>
        <taxon>Pterygota</taxon>
        <taxon>Neoptera</taxon>
        <taxon>Paraneoptera</taxon>
        <taxon>Thysanoptera</taxon>
        <taxon>Terebrantia</taxon>
        <taxon>Thripoidea</taxon>
        <taxon>Thripidae</taxon>
        <taxon>Thrips</taxon>
    </lineage>
</organism>
<keyword evidence="3 9" id="KW-0722">Serine protease inhibitor</keyword>
<dbReference type="GeneID" id="117650001"/>
<dbReference type="PANTHER" id="PTHR11461:SF211">
    <property type="entry name" value="GH10112P-RELATED"/>
    <property type="match status" value="1"/>
</dbReference>
<feature type="chain" id="PRO_5027575963" evidence="6">
    <location>
        <begin position="21"/>
        <end position="477"/>
    </location>
</feature>
<evidence type="ECO:0000256" key="5">
    <source>
        <dbReference type="SAM" id="MobiDB-lite"/>
    </source>
</evidence>
<dbReference type="InterPro" id="IPR036186">
    <property type="entry name" value="Serpin_sf"/>
</dbReference>